<protein>
    <submittedName>
        <fullName evidence="2">Uncharacterized protein</fullName>
    </submittedName>
</protein>
<name>A0A0B2W4Y0_TOXCA</name>
<sequence>MMVKLERKIVIATILAFAALGALGAIATYAIITLKRRKRDEEIMEAESLAQQIYTEPICTSTPLSGSSGLTTSERHRIERPLLPFNSRRERPQSRKKKRASKSSVSSSISAQNDETEPKVVTTDSSDRSAELPCDKPESGVTTAQSISLTNSEPNLVPPAQVSKETKKSNK</sequence>
<proteinExistence type="predicted"/>
<keyword evidence="3" id="KW-1185">Reference proteome</keyword>
<evidence type="ECO:0000313" key="2">
    <source>
        <dbReference type="EMBL" id="KHN88310.1"/>
    </source>
</evidence>
<feature type="region of interest" description="Disordered" evidence="1">
    <location>
        <begin position="60"/>
        <end position="171"/>
    </location>
</feature>
<feature type="compositionally biased region" description="Polar residues" evidence="1">
    <location>
        <begin position="140"/>
        <end position="154"/>
    </location>
</feature>
<dbReference type="EMBL" id="JPKZ01000254">
    <property type="protein sequence ID" value="KHN88310.1"/>
    <property type="molecule type" value="Genomic_DNA"/>
</dbReference>
<feature type="compositionally biased region" description="Low complexity" evidence="1">
    <location>
        <begin position="60"/>
        <end position="72"/>
    </location>
</feature>
<dbReference type="Proteomes" id="UP000031036">
    <property type="component" value="Unassembled WGS sequence"/>
</dbReference>
<comment type="caution">
    <text evidence="2">The sequence shown here is derived from an EMBL/GenBank/DDBJ whole genome shotgun (WGS) entry which is preliminary data.</text>
</comment>
<evidence type="ECO:0000256" key="1">
    <source>
        <dbReference type="SAM" id="MobiDB-lite"/>
    </source>
</evidence>
<reference evidence="2 3" key="1">
    <citation type="submission" date="2014-11" db="EMBL/GenBank/DDBJ databases">
        <title>Genetic blueprint of the zoonotic pathogen Toxocara canis.</title>
        <authorList>
            <person name="Zhu X.-Q."/>
            <person name="Korhonen P.K."/>
            <person name="Cai H."/>
            <person name="Young N.D."/>
            <person name="Nejsum P."/>
            <person name="von Samson-Himmelstjerna G."/>
            <person name="Boag P.R."/>
            <person name="Tan P."/>
            <person name="Li Q."/>
            <person name="Min J."/>
            <person name="Yang Y."/>
            <person name="Wang X."/>
            <person name="Fang X."/>
            <person name="Hall R.S."/>
            <person name="Hofmann A."/>
            <person name="Sternberg P.W."/>
            <person name="Jex A.R."/>
            <person name="Gasser R.B."/>
        </authorList>
    </citation>
    <scope>NUCLEOTIDE SEQUENCE [LARGE SCALE GENOMIC DNA]</scope>
    <source>
        <strain evidence="2">PN_DK_2014</strain>
    </source>
</reference>
<gene>
    <name evidence="2" type="ORF">Tcan_11022</name>
</gene>
<evidence type="ECO:0000313" key="3">
    <source>
        <dbReference type="Proteomes" id="UP000031036"/>
    </source>
</evidence>
<dbReference type="AlphaFoldDB" id="A0A0B2W4Y0"/>
<feature type="compositionally biased region" description="Low complexity" evidence="1">
    <location>
        <begin position="102"/>
        <end position="111"/>
    </location>
</feature>
<feature type="compositionally biased region" description="Basic and acidic residues" evidence="1">
    <location>
        <begin position="125"/>
        <end position="138"/>
    </location>
</feature>
<accession>A0A0B2W4Y0</accession>
<organism evidence="2 3">
    <name type="scientific">Toxocara canis</name>
    <name type="common">Canine roundworm</name>
    <dbReference type="NCBI Taxonomy" id="6265"/>
    <lineage>
        <taxon>Eukaryota</taxon>
        <taxon>Metazoa</taxon>
        <taxon>Ecdysozoa</taxon>
        <taxon>Nematoda</taxon>
        <taxon>Chromadorea</taxon>
        <taxon>Rhabditida</taxon>
        <taxon>Spirurina</taxon>
        <taxon>Ascaridomorpha</taxon>
        <taxon>Ascaridoidea</taxon>
        <taxon>Toxocaridae</taxon>
        <taxon>Toxocara</taxon>
    </lineage>
</organism>